<dbReference type="RefSeq" id="WP_159793883.1">
    <property type="nucleotide sequence ID" value="NZ_WTYM01000033.1"/>
</dbReference>
<keyword evidence="11" id="KW-1185">Reference proteome</keyword>
<dbReference type="Pfam" id="PF02683">
    <property type="entry name" value="DsbD_TM"/>
    <property type="match status" value="1"/>
</dbReference>
<dbReference type="OrthoDB" id="9811036at2"/>
<evidence type="ECO:0000313" key="11">
    <source>
        <dbReference type="Proteomes" id="UP000433652"/>
    </source>
</evidence>
<evidence type="ECO:0000256" key="7">
    <source>
        <dbReference type="SAM" id="SignalP"/>
    </source>
</evidence>
<dbReference type="GO" id="GO:0016020">
    <property type="term" value="C:membrane"/>
    <property type="evidence" value="ECO:0007669"/>
    <property type="project" value="UniProtKB-SubCell"/>
</dbReference>
<keyword evidence="4 6" id="KW-1133">Transmembrane helix</keyword>
<sequence length="681" mass="71667">MLRARRLRAVLPFLFALVALFAAPTALAQSNHMKAELLAEQPAKAGETVTLALHFTPEKGWHGYWLNPGDAGYGMDLKWTLPEGWQVGTPEYPVPQQLVIGGLMNHVYESDYAVLIPLTIPASAAVGNAAPLGLTADMLVCTDQICVPEKKELSLDLSGVSARDARFDGWRAAIPAMLDQQAKFELKADKLRIAIPLPASLALGTPHVFLDETQLIDYAAPQSFRRDGDTLVAEIARKGIAEDPATIAGILDFGDGGQGIRFAAVTGPVPTGGTPIAGGDASGQFGSLWWLIGLALLGGLILNVMPCVFPVLSLKAMSLARAGESEADARSEGLAYTAGVMAATLALGGLLLALRAAGSQVGWAFQLQEPGVVVALLVLATAITANFAGLFELPSLSFTQTGGKSSAFATGLLASFVATPCTGPFMAAAMGAALLLPWWQGLILFAALGLGLALPFLLLGWVPALRHLLPKPGKWMDTFRKIMAVPMGLTALALLWLCWRLGGDTFAIGVAAVAAIVLVGVWFTGRSQHSGHKAWVPVVASLVVATGFGFLLLPRLYSETALADTVDEVIAAKPFSEAALAEARASGKPVFVWFTADWCLTCKVNEGVAIEREATKAAFDKAGVVPMVGDWTRRDPAITRFLTANGAAGVPLYLWYSAGGEAQQLPQVLTPDTLVDLANTG</sequence>
<dbReference type="GO" id="GO:0045454">
    <property type="term" value="P:cell redox homeostasis"/>
    <property type="evidence" value="ECO:0007669"/>
    <property type="project" value="TreeGrafter"/>
</dbReference>
<dbReference type="SUPFAM" id="SSF52833">
    <property type="entry name" value="Thioredoxin-like"/>
    <property type="match status" value="1"/>
</dbReference>
<dbReference type="EMBL" id="WTYM01000033">
    <property type="protein sequence ID" value="MXO59423.1"/>
    <property type="molecule type" value="Genomic_DNA"/>
</dbReference>
<dbReference type="Proteomes" id="UP000433652">
    <property type="component" value="Unassembled WGS sequence"/>
</dbReference>
<dbReference type="Pfam" id="PF11412">
    <property type="entry name" value="DsbD_N"/>
    <property type="match status" value="1"/>
</dbReference>
<evidence type="ECO:0000256" key="4">
    <source>
        <dbReference type="ARBA" id="ARBA00022989"/>
    </source>
</evidence>
<dbReference type="Pfam" id="PF13899">
    <property type="entry name" value="Thioredoxin_7"/>
    <property type="match status" value="1"/>
</dbReference>
<feature type="chain" id="PRO_5026076110" evidence="7">
    <location>
        <begin position="29"/>
        <end position="681"/>
    </location>
</feature>
<keyword evidence="7" id="KW-0732">Signal</keyword>
<evidence type="ECO:0000256" key="5">
    <source>
        <dbReference type="ARBA" id="ARBA00023136"/>
    </source>
</evidence>
<feature type="transmembrane region" description="Helical" evidence="6">
    <location>
        <begin position="412"/>
        <end position="436"/>
    </location>
</feature>
<organism evidence="10 11">
    <name type="scientific">Croceibacterium salegens</name>
    <dbReference type="NCBI Taxonomy" id="1737568"/>
    <lineage>
        <taxon>Bacteria</taxon>
        <taxon>Pseudomonadati</taxon>
        <taxon>Pseudomonadota</taxon>
        <taxon>Alphaproteobacteria</taxon>
        <taxon>Sphingomonadales</taxon>
        <taxon>Erythrobacteraceae</taxon>
        <taxon>Croceibacterium</taxon>
    </lineage>
</organism>
<feature type="domain" description="Thiol:disulfide interchange protein DsbD N-terminal" evidence="9">
    <location>
        <begin position="35"/>
        <end position="155"/>
    </location>
</feature>
<proteinExistence type="predicted"/>
<dbReference type="Gene3D" id="3.40.30.10">
    <property type="entry name" value="Glutaredoxin"/>
    <property type="match status" value="1"/>
</dbReference>
<gene>
    <name evidence="10" type="ORF">GRI89_07700</name>
</gene>
<feature type="transmembrane region" description="Helical" evidence="6">
    <location>
        <begin position="333"/>
        <end position="352"/>
    </location>
</feature>
<evidence type="ECO:0000313" key="10">
    <source>
        <dbReference type="EMBL" id="MXO59423.1"/>
    </source>
</evidence>
<dbReference type="InterPro" id="IPR036249">
    <property type="entry name" value="Thioredoxin-like_sf"/>
</dbReference>
<evidence type="ECO:0000256" key="3">
    <source>
        <dbReference type="ARBA" id="ARBA00022748"/>
    </source>
</evidence>
<dbReference type="PANTHER" id="PTHR32234:SF3">
    <property type="entry name" value="SUPPRESSION OF COPPER SENSITIVITY PROTEIN"/>
    <property type="match status" value="1"/>
</dbReference>
<evidence type="ECO:0000256" key="2">
    <source>
        <dbReference type="ARBA" id="ARBA00022692"/>
    </source>
</evidence>
<accession>A0A6I4SU72</accession>
<dbReference type="CDD" id="cd02953">
    <property type="entry name" value="DsbDgamma"/>
    <property type="match status" value="1"/>
</dbReference>
<evidence type="ECO:0000259" key="8">
    <source>
        <dbReference type="Pfam" id="PF02683"/>
    </source>
</evidence>
<name>A0A6I4SU72_9SPHN</name>
<comment type="caution">
    <text evidence="10">The sequence shown here is derived from an EMBL/GenBank/DDBJ whole genome shotgun (WGS) entry which is preliminary data.</text>
</comment>
<feature type="transmembrane region" description="Helical" evidence="6">
    <location>
        <begin position="482"/>
        <end position="499"/>
    </location>
</feature>
<feature type="transmembrane region" description="Helical" evidence="6">
    <location>
        <begin position="535"/>
        <end position="553"/>
    </location>
</feature>
<dbReference type="PANTHER" id="PTHR32234">
    <property type="entry name" value="THIOL:DISULFIDE INTERCHANGE PROTEIN DSBD"/>
    <property type="match status" value="1"/>
</dbReference>
<dbReference type="InterPro" id="IPR028250">
    <property type="entry name" value="DsbDN"/>
</dbReference>
<reference evidence="10 11" key="1">
    <citation type="submission" date="2019-12" db="EMBL/GenBank/DDBJ databases">
        <title>Genomic-based taxomic classification of the family Erythrobacteraceae.</title>
        <authorList>
            <person name="Xu L."/>
        </authorList>
    </citation>
    <scope>NUCLEOTIDE SEQUENCE [LARGE SCALE GENOMIC DNA]</scope>
    <source>
        <strain evidence="10 11">MCCC 1K01500</strain>
    </source>
</reference>
<feature type="transmembrane region" description="Helical" evidence="6">
    <location>
        <begin position="505"/>
        <end position="523"/>
    </location>
</feature>
<dbReference type="AlphaFoldDB" id="A0A6I4SU72"/>
<dbReference type="GO" id="GO:0017004">
    <property type="term" value="P:cytochrome complex assembly"/>
    <property type="evidence" value="ECO:0007669"/>
    <property type="project" value="UniProtKB-KW"/>
</dbReference>
<feature type="transmembrane region" description="Helical" evidence="6">
    <location>
        <begin position="372"/>
        <end position="391"/>
    </location>
</feature>
<comment type="subcellular location">
    <subcellularLocation>
        <location evidence="1">Membrane</location>
        <topology evidence="1">Multi-pass membrane protein</topology>
    </subcellularLocation>
</comment>
<feature type="transmembrane region" description="Helical" evidence="6">
    <location>
        <begin position="288"/>
        <end position="312"/>
    </location>
</feature>
<protein>
    <submittedName>
        <fullName evidence="10">Thiol:disulfide interchange protein</fullName>
    </submittedName>
</protein>
<keyword evidence="2 6" id="KW-0812">Transmembrane</keyword>
<feature type="signal peptide" evidence="7">
    <location>
        <begin position="1"/>
        <end position="28"/>
    </location>
</feature>
<dbReference type="InterPro" id="IPR003834">
    <property type="entry name" value="Cyt_c_assmbl_TM_dom"/>
</dbReference>
<dbReference type="InterPro" id="IPR035671">
    <property type="entry name" value="DsbD_gamma"/>
</dbReference>
<dbReference type="GO" id="GO:0015035">
    <property type="term" value="F:protein-disulfide reductase activity"/>
    <property type="evidence" value="ECO:0007669"/>
    <property type="project" value="TreeGrafter"/>
</dbReference>
<evidence type="ECO:0000256" key="6">
    <source>
        <dbReference type="SAM" id="Phobius"/>
    </source>
</evidence>
<feature type="domain" description="Cytochrome C biogenesis protein transmembrane" evidence="8">
    <location>
        <begin position="289"/>
        <end position="494"/>
    </location>
</feature>
<feature type="transmembrane region" description="Helical" evidence="6">
    <location>
        <begin position="442"/>
        <end position="462"/>
    </location>
</feature>
<evidence type="ECO:0000259" key="9">
    <source>
        <dbReference type="Pfam" id="PF11412"/>
    </source>
</evidence>
<keyword evidence="3" id="KW-0201">Cytochrome c-type biogenesis</keyword>
<keyword evidence="5 6" id="KW-0472">Membrane</keyword>
<evidence type="ECO:0000256" key="1">
    <source>
        <dbReference type="ARBA" id="ARBA00004141"/>
    </source>
</evidence>